<dbReference type="STRING" id="1121322.SAMN02745136_05596"/>
<dbReference type="Gene3D" id="3.20.20.330">
    <property type="entry name" value="Homocysteine-binding-like domain"/>
    <property type="match status" value="1"/>
</dbReference>
<gene>
    <name evidence="5" type="ORF">SAMN02745136_05596</name>
</gene>
<name>A0A1M7D347_9FIRM</name>
<keyword evidence="1 3" id="KW-0489">Methyltransferase</keyword>
<dbReference type="GO" id="GO:0032259">
    <property type="term" value="P:methylation"/>
    <property type="evidence" value="ECO:0007669"/>
    <property type="project" value="UniProtKB-KW"/>
</dbReference>
<evidence type="ECO:0000259" key="4">
    <source>
        <dbReference type="PROSITE" id="PS50970"/>
    </source>
</evidence>
<dbReference type="PROSITE" id="PS50970">
    <property type="entry name" value="HCY"/>
    <property type="match status" value="1"/>
</dbReference>
<dbReference type="EMBL" id="FRAC01000049">
    <property type="protein sequence ID" value="SHL73951.1"/>
    <property type="molecule type" value="Genomic_DNA"/>
</dbReference>
<evidence type="ECO:0000313" key="6">
    <source>
        <dbReference type="Proteomes" id="UP000184386"/>
    </source>
</evidence>
<dbReference type="OrthoDB" id="9803687at2"/>
<feature type="binding site" evidence="3">
    <location>
        <position position="291"/>
    </location>
    <ligand>
        <name>Zn(2+)</name>
        <dbReference type="ChEBI" id="CHEBI:29105"/>
    </ligand>
</feature>
<dbReference type="RefSeq" id="WP_073280468.1">
    <property type="nucleotide sequence ID" value="NZ_FRAC01000049.1"/>
</dbReference>
<reference evidence="5 6" key="1">
    <citation type="submission" date="2016-11" db="EMBL/GenBank/DDBJ databases">
        <authorList>
            <person name="Jaros S."/>
            <person name="Januszkiewicz K."/>
            <person name="Wedrychowicz H."/>
        </authorList>
    </citation>
    <scope>NUCLEOTIDE SEQUENCE [LARGE SCALE GENOMIC DNA]</scope>
    <source>
        <strain evidence="5 6">DSM 15929</strain>
    </source>
</reference>
<dbReference type="PANTHER" id="PTHR11103:SF18">
    <property type="entry name" value="SLR1189 PROTEIN"/>
    <property type="match status" value="1"/>
</dbReference>
<sequence>MSLEECFRSGSPILMEGALGERLKREYSLEPDEYVALAAMVYSKKGEEALYRLWSEYLEAAKQFDMPFLATTPTRRANKERVRESPYDENIILDNVNLLKRLRDDFPAVKMYAGGLMGCAGDAYRADHVLKRQEAREFHGWQAELFGKAGVDFLYAGIMPALEEALGMADAMAETGLPYIISFMLGSDGCLIDKTRLADAMEEIDSSVKRKPLCFMTNCVHPAIIRKNLSWDFNDNAYVRERFRGIQPNTSPLSPDELDGSKTLEGTEPLKLAEEVERLMEKMNITICGGCCGTDARHLKEMARVIKEMARVIKK</sequence>
<dbReference type="Pfam" id="PF02574">
    <property type="entry name" value="S-methyl_trans"/>
    <property type="match status" value="1"/>
</dbReference>
<protein>
    <submittedName>
        <fullName evidence="5">Homocysteine S-methyltransferase</fullName>
    </submittedName>
</protein>
<evidence type="ECO:0000256" key="1">
    <source>
        <dbReference type="ARBA" id="ARBA00022603"/>
    </source>
</evidence>
<keyword evidence="6" id="KW-1185">Reference proteome</keyword>
<dbReference type="AlphaFoldDB" id="A0A1M7D347"/>
<dbReference type="GO" id="GO:0008168">
    <property type="term" value="F:methyltransferase activity"/>
    <property type="evidence" value="ECO:0007669"/>
    <property type="project" value="UniProtKB-UniRule"/>
</dbReference>
<feature type="binding site" evidence="3">
    <location>
        <position position="219"/>
    </location>
    <ligand>
        <name>Zn(2+)</name>
        <dbReference type="ChEBI" id="CHEBI:29105"/>
    </ligand>
</feature>
<evidence type="ECO:0000313" key="5">
    <source>
        <dbReference type="EMBL" id="SHL73951.1"/>
    </source>
</evidence>
<dbReference type="Proteomes" id="UP000184386">
    <property type="component" value="Unassembled WGS sequence"/>
</dbReference>
<keyword evidence="3" id="KW-0862">Zinc</keyword>
<keyword evidence="2 3" id="KW-0808">Transferase</keyword>
<proteinExistence type="predicted"/>
<dbReference type="InterPro" id="IPR036589">
    <property type="entry name" value="HCY_dom_sf"/>
</dbReference>
<feature type="domain" description="Hcy-binding" evidence="4">
    <location>
        <begin position="1"/>
        <end position="306"/>
    </location>
</feature>
<evidence type="ECO:0000256" key="2">
    <source>
        <dbReference type="ARBA" id="ARBA00022679"/>
    </source>
</evidence>
<evidence type="ECO:0000256" key="3">
    <source>
        <dbReference type="PROSITE-ProRule" id="PRU00333"/>
    </source>
</evidence>
<organism evidence="5 6">
    <name type="scientific">Anaerocolumna jejuensis DSM 15929</name>
    <dbReference type="NCBI Taxonomy" id="1121322"/>
    <lineage>
        <taxon>Bacteria</taxon>
        <taxon>Bacillati</taxon>
        <taxon>Bacillota</taxon>
        <taxon>Clostridia</taxon>
        <taxon>Lachnospirales</taxon>
        <taxon>Lachnospiraceae</taxon>
        <taxon>Anaerocolumna</taxon>
    </lineage>
</organism>
<feature type="binding site" evidence="3">
    <location>
        <position position="292"/>
    </location>
    <ligand>
        <name>Zn(2+)</name>
        <dbReference type="ChEBI" id="CHEBI:29105"/>
    </ligand>
</feature>
<accession>A0A1M7D347</accession>
<dbReference type="InterPro" id="IPR003726">
    <property type="entry name" value="HCY_dom"/>
</dbReference>
<comment type="cofactor">
    <cofactor evidence="3">
        <name>Zn(2+)</name>
        <dbReference type="ChEBI" id="CHEBI:29105"/>
    </cofactor>
</comment>
<dbReference type="PANTHER" id="PTHR11103">
    <property type="entry name" value="SLR1189 PROTEIN"/>
    <property type="match status" value="1"/>
</dbReference>
<dbReference type="SUPFAM" id="SSF82282">
    <property type="entry name" value="Homocysteine S-methyltransferase"/>
    <property type="match status" value="1"/>
</dbReference>
<keyword evidence="3" id="KW-0479">Metal-binding</keyword>
<dbReference type="GO" id="GO:0046872">
    <property type="term" value="F:metal ion binding"/>
    <property type="evidence" value="ECO:0007669"/>
    <property type="project" value="UniProtKB-KW"/>
</dbReference>